<sequence>MTQRNGDFHTSNQSAAYFTYNKEYARNCAGPGGTIIRQDVPREMLRQGYKFDDVPDDDWYHFVENNRKNEKAVGRMLRVQKKEIIEGPIADVHNKTLQRPPPIPKEKFKPARRGDEYVQQVVFKGQALNDLTRLSARPTF</sequence>
<organism evidence="1 2">
    <name type="scientific">Apiospora kogelbergensis</name>
    <dbReference type="NCBI Taxonomy" id="1337665"/>
    <lineage>
        <taxon>Eukaryota</taxon>
        <taxon>Fungi</taxon>
        <taxon>Dikarya</taxon>
        <taxon>Ascomycota</taxon>
        <taxon>Pezizomycotina</taxon>
        <taxon>Sordariomycetes</taxon>
        <taxon>Xylariomycetidae</taxon>
        <taxon>Amphisphaeriales</taxon>
        <taxon>Apiosporaceae</taxon>
        <taxon>Apiospora</taxon>
    </lineage>
</organism>
<evidence type="ECO:0000313" key="2">
    <source>
        <dbReference type="Proteomes" id="UP001392437"/>
    </source>
</evidence>
<dbReference type="Proteomes" id="UP001392437">
    <property type="component" value="Unassembled WGS sequence"/>
</dbReference>
<accession>A0AAW0R4X0</accession>
<keyword evidence="2" id="KW-1185">Reference proteome</keyword>
<evidence type="ECO:0000313" key="1">
    <source>
        <dbReference type="EMBL" id="KAK8123911.1"/>
    </source>
</evidence>
<gene>
    <name evidence="1" type="ORF">PG999_003829</name>
</gene>
<dbReference type="EMBL" id="JAQQWP010000003">
    <property type="protein sequence ID" value="KAK8123911.1"/>
    <property type="molecule type" value="Genomic_DNA"/>
</dbReference>
<proteinExistence type="predicted"/>
<comment type="caution">
    <text evidence="1">The sequence shown here is derived from an EMBL/GenBank/DDBJ whole genome shotgun (WGS) entry which is preliminary data.</text>
</comment>
<dbReference type="AlphaFoldDB" id="A0AAW0R4X0"/>
<reference evidence="1 2" key="1">
    <citation type="submission" date="2023-01" db="EMBL/GenBank/DDBJ databases">
        <title>Analysis of 21 Apiospora genomes using comparative genomics revels a genus with tremendous synthesis potential of carbohydrate active enzymes and secondary metabolites.</title>
        <authorList>
            <person name="Sorensen T."/>
        </authorList>
    </citation>
    <scope>NUCLEOTIDE SEQUENCE [LARGE SCALE GENOMIC DNA]</scope>
    <source>
        <strain evidence="1 2">CBS 117206</strain>
    </source>
</reference>
<name>A0AAW0R4X0_9PEZI</name>
<protein>
    <submittedName>
        <fullName evidence="1">Uncharacterized protein</fullName>
    </submittedName>
</protein>